<keyword evidence="3" id="KW-1185">Reference proteome</keyword>
<dbReference type="RefSeq" id="WP_235823848.1">
    <property type="nucleotide sequence ID" value="NZ_FXYE01000002.1"/>
</dbReference>
<sequence length="144" mass="16160">MWRFAVLFTIVLAVPVSAQSWQTPARGTQARDDLLSAIRPHAEWKLGAPVQFVVNDLRIWRDIAFAVLAPQRPGGRVIDPAETPMATRDGDYIDDMDGVSMQVLYVKSGHMWVALHWEIGATEAWYADPILCARFSPVIPEVCR</sequence>
<feature type="chain" id="PRO_5013031565" evidence="1">
    <location>
        <begin position="19"/>
        <end position="144"/>
    </location>
</feature>
<accession>A0A238KMT1</accession>
<reference evidence="3" key="1">
    <citation type="submission" date="2017-05" db="EMBL/GenBank/DDBJ databases">
        <authorList>
            <person name="Rodrigo-Torres L."/>
            <person name="Arahal R. D."/>
            <person name="Lucena T."/>
        </authorList>
    </citation>
    <scope>NUCLEOTIDE SEQUENCE [LARGE SCALE GENOMIC DNA]</scope>
    <source>
        <strain evidence="3">CECT 8621</strain>
    </source>
</reference>
<name>A0A238KMT1_9RHOB</name>
<keyword evidence="1" id="KW-0732">Signal</keyword>
<dbReference type="EMBL" id="FXYE01000002">
    <property type="protein sequence ID" value="SMX43960.1"/>
    <property type="molecule type" value="Genomic_DNA"/>
</dbReference>
<evidence type="ECO:0000313" key="3">
    <source>
        <dbReference type="Proteomes" id="UP000202922"/>
    </source>
</evidence>
<feature type="signal peptide" evidence="1">
    <location>
        <begin position="1"/>
        <end position="18"/>
    </location>
</feature>
<dbReference type="Proteomes" id="UP000202922">
    <property type="component" value="Unassembled WGS sequence"/>
</dbReference>
<proteinExistence type="predicted"/>
<dbReference type="AlphaFoldDB" id="A0A238KMT1"/>
<protein>
    <submittedName>
        <fullName evidence="2">Uncharacterized protein</fullName>
    </submittedName>
</protein>
<evidence type="ECO:0000256" key="1">
    <source>
        <dbReference type="SAM" id="SignalP"/>
    </source>
</evidence>
<gene>
    <name evidence="2" type="ORF">COL8621_02422</name>
</gene>
<organism evidence="2 3">
    <name type="scientific">Actibacterium lipolyticum</name>
    <dbReference type="NCBI Taxonomy" id="1524263"/>
    <lineage>
        <taxon>Bacteria</taxon>
        <taxon>Pseudomonadati</taxon>
        <taxon>Pseudomonadota</taxon>
        <taxon>Alphaproteobacteria</taxon>
        <taxon>Rhodobacterales</taxon>
        <taxon>Roseobacteraceae</taxon>
        <taxon>Actibacterium</taxon>
    </lineage>
</organism>
<evidence type="ECO:0000313" key="2">
    <source>
        <dbReference type="EMBL" id="SMX43960.1"/>
    </source>
</evidence>